<evidence type="ECO:0000256" key="2">
    <source>
        <dbReference type="ARBA" id="ARBA00007299"/>
    </source>
</evidence>
<evidence type="ECO:0000259" key="7">
    <source>
        <dbReference type="Pfam" id="PF08418"/>
    </source>
</evidence>
<dbReference type="OrthoDB" id="336885at2759"/>
<feature type="domain" description="DNA polymerase alpha subunit B N-terminal" evidence="7">
    <location>
        <begin position="5"/>
        <end position="71"/>
    </location>
</feature>
<dbReference type="Proteomes" id="UP000007266">
    <property type="component" value="Linkage group 8"/>
</dbReference>
<dbReference type="Gene3D" id="3.60.21.60">
    <property type="match status" value="2"/>
</dbReference>
<dbReference type="PANTHER" id="PTHR23061:SF12">
    <property type="entry name" value="DNA POLYMERASE ALPHA SUBUNIT B"/>
    <property type="match status" value="1"/>
</dbReference>
<dbReference type="PhylomeDB" id="D6WXD7"/>
<dbReference type="Pfam" id="PF04042">
    <property type="entry name" value="DNA_pol_E_B"/>
    <property type="match status" value="1"/>
</dbReference>
<dbReference type="Pfam" id="PF08418">
    <property type="entry name" value="Pol_alpha_B_N"/>
    <property type="match status" value="1"/>
</dbReference>
<dbReference type="OMA" id="QQFDEMG"/>
<comment type="subcellular location">
    <subcellularLocation>
        <location evidence="1">Nucleus</location>
    </subcellularLocation>
</comment>
<name>D6WXD7_TRICA</name>
<evidence type="ECO:0000259" key="8">
    <source>
        <dbReference type="Pfam" id="PF22062"/>
    </source>
</evidence>
<evidence type="ECO:0000259" key="6">
    <source>
        <dbReference type="Pfam" id="PF04042"/>
    </source>
</evidence>
<comment type="similarity">
    <text evidence="2">Belongs to the DNA polymerase alpha subunit B family.</text>
</comment>
<evidence type="ECO:0000313" key="9">
    <source>
        <dbReference type="EMBL" id="EFA07996.1"/>
    </source>
</evidence>
<dbReference type="Gene3D" id="1.10.8.530">
    <property type="entry name" value="DNA polymerase alpha-primase, subunit B, N-terminal domain"/>
    <property type="match status" value="1"/>
</dbReference>
<dbReference type="InterPro" id="IPR043034">
    <property type="entry name" value="DNA_pol_alpha_B_N_sf"/>
</dbReference>
<evidence type="ECO:0000256" key="4">
    <source>
        <dbReference type="ARBA" id="ARBA00022705"/>
    </source>
</evidence>
<dbReference type="PANTHER" id="PTHR23061">
    <property type="entry name" value="DNA POLYMERASE 2 ALPHA 70 KDA SUBUNIT"/>
    <property type="match status" value="1"/>
</dbReference>
<gene>
    <name evidence="9" type="primary">AUGUSTUS-3.0.2_05585</name>
    <name evidence="9" type="ORF">TcasGA2_TC005585</name>
</gene>
<reference evidence="9 10" key="1">
    <citation type="journal article" date="2008" name="Nature">
        <title>The genome of the model beetle and pest Tribolium castaneum.</title>
        <authorList>
            <consortium name="Tribolium Genome Sequencing Consortium"/>
            <person name="Richards S."/>
            <person name="Gibbs R.A."/>
            <person name="Weinstock G.M."/>
            <person name="Brown S.J."/>
            <person name="Denell R."/>
            <person name="Beeman R.W."/>
            <person name="Gibbs R."/>
            <person name="Beeman R.W."/>
            <person name="Brown S.J."/>
            <person name="Bucher G."/>
            <person name="Friedrich M."/>
            <person name="Grimmelikhuijzen C.J."/>
            <person name="Klingler M."/>
            <person name="Lorenzen M."/>
            <person name="Richards S."/>
            <person name="Roth S."/>
            <person name="Schroder R."/>
            <person name="Tautz D."/>
            <person name="Zdobnov E.M."/>
            <person name="Muzny D."/>
            <person name="Gibbs R.A."/>
            <person name="Weinstock G.M."/>
            <person name="Attaway T."/>
            <person name="Bell S."/>
            <person name="Buhay C.J."/>
            <person name="Chandrabose M.N."/>
            <person name="Chavez D."/>
            <person name="Clerk-Blankenburg K.P."/>
            <person name="Cree A."/>
            <person name="Dao M."/>
            <person name="Davis C."/>
            <person name="Chacko J."/>
            <person name="Dinh H."/>
            <person name="Dugan-Rocha S."/>
            <person name="Fowler G."/>
            <person name="Garner T.T."/>
            <person name="Garnes J."/>
            <person name="Gnirke A."/>
            <person name="Hawes A."/>
            <person name="Hernandez J."/>
            <person name="Hines S."/>
            <person name="Holder M."/>
            <person name="Hume J."/>
            <person name="Jhangiani S.N."/>
            <person name="Joshi V."/>
            <person name="Khan Z.M."/>
            <person name="Jackson L."/>
            <person name="Kovar C."/>
            <person name="Kowis A."/>
            <person name="Lee S."/>
            <person name="Lewis L.R."/>
            <person name="Margolis J."/>
            <person name="Morgan M."/>
            <person name="Nazareth L.V."/>
            <person name="Nguyen N."/>
            <person name="Okwuonu G."/>
            <person name="Parker D."/>
            <person name="Richards S."/>
            <person name="Ruiz S.J."/>
            <person name="Santibanez J."/>
            <person name="Savard J."/>
            <person name="Scherer S.E."/>
            <person name="Schneider B."/>
            <person name="Sodergren E."/>
            <person name="Tautz D."/>
            <person name="Vattahil S."/>
            <person name="Villasana D."/>
            <person name="White C.S."/>
            <person name="Wright R."/>
            <person name="Park Y."/>
            <person name="Beeman R.W."/>
            <person name="Lord J."/>
            <person name="Oppert B."/>
            <person name="Lorenzen M."/>
            <person name="Brown S."/>
            <person name="Wang L."/>
            <person name="Savard J."/>
            <person name="Tautz D."/>
            <person name="Richards S."/>
            <person name="Weinstock G."/>
            <person name="Gibbs R.A."/>
            <person name="Liu Y."/>
            <person name="Worley K."/>
            <person name="Weinstock G."/>
            <person name="Elsik C.G."/>
            <person name="Reese J.T."/>
            <person name="Elhaik E."/>
            <person name="Landan G."/>
            <person name="Graur D."/>
            <person name="Arensburger P."/>
            <person name="Atkinson P."/>
            <person name="Beeman R.W."/>
            <person name="Beidler J."/>
            <person name="Brown S.J."/>
            <person name="Demuth J.P."/>
            <person name="Drury D.W."/>
            <person name="Du Y.Z."/>
            <person name="Fujiwara H."/>
            <person name="Lorenzen M."/>
            <person name="Maselli V."/>
            <person name="Osanai M."/>
            <person name="Park Y."/>
            <person name="Robertson H.M."/>
            <person name="Tu Z."/>
            <person name="Wang J.J."/>
            <person name="Wang S."/>
            <person name="Richards S."/>
            <person name="Song H."/>
            <person name="Zhang L."/>
            <person name="Sodergren E."/>
            <person name="Werner D."/>
            <person name="Stanke M."/>
            <person name="Morgenstern B."/>
            <person name="Solovyev V."/>
            <person name="Kosarev P."/>
            <person name="Brown G."/>
            <person name="Chen H.C."/>
            <person name="Ermolaeva O."/>
            <person name="Hlavina W."/>
            <person name="Kapustin Y."/>
            <person name="Kiryutin B."/>
            <person name="Kitts P."/>
            <person name="Maglott D."/>
            <person name="Pruitt K."/>
            <person name="Sapojnikov V."/>
            <person name="Souvorov A."/>
            <person name="Mackey A.J."/>
            <person name="Waterhouse R.M."/>
            <person name="Wyder S."/>
            <person name="Zdobnov E.M."/>
            <person name="Zdobnov E.M."/>
            <person name="Wyder S."/>
            <person name="Kriventseva E.V."/>
            <person name="Kadowaki T."/>
            <person name="Bork P."/>
            <person name="Aranda M."/>
            <person name="Bao R."/>
            <person name="Beermann A."/>
            <person name="Berns N."/>
            <person name="Bolognesi R."/>
            <person name="Bonneton F."/>
            <person name="Bopp D."/>
            <person name="Brown S.J."/>
            <person name="Bucher G."/>
            <person name="Butts T."/>
            <person name="Chaumot A."/>
            <person name="Denell R.E."/>
            <person name="Ferrier D.E."/>
            <person name="Friedrich M."/>
            <person name="Gordon C.M."/>
            <person name="Jindra M."/>
            <person name="Klingler M."/>
            <person name="Lan Q."/>
            <person name="Lattorff H.M."/>
            <person name="Laudet V."/>
            <person name="von Levetsow C."/>
            <person name="Liu Z."/>
            <person name="Lutz R."/>
            <person name="Lynch J.A."/>
            <person name="da Fonseca R.N."/>
            <person name="Posnien N."/>
            <person name="Reuter R."/>
            <person name="Roth S."/>
            <person name="Savard J."/>
            <person name="Schinko J.B."/>
            <person name="Schmitt C."/>
            <person name="Schoppmeier M."/>
            <person name="Schroder R."/>
            <person name="Shippy T.D."/>
            <person name="Simonnet F."/>
            <person name="Marques-Souza H."/>
            <person name="Tautz D."/>
            <person name="Tomoyasu Y."/>
            <person name="Trauner J."/>
            <person name="Van der Zee M."/>
            <person name="Vervoort M."/>
            <person name="Wittkopp N."/>
            <person name="Wimmer E.A."/>
            <person name="Yang X."/>
            <person name="Jones A.K."/>
            <person name="Sattelle D.B."/>
            <person name="Ebert P.R."/>
            <person name="Nelson D."/>
            <person name="Scott J.G."/>
            <person name="Beeman R.W."/>
            <person name="Muthukrishnan S."/>
            <person name="Kramer K.J."/>
            <person name="Arakane Y."/>
            <person name="Beeman R.W."/>
            <person name="Zhu Q."/>
            <person name="Hogenkamp D."/>
            <person name="Dixit R."/>
            <person name="Oppert B."/>
            <person name="Jiang H."/>
            <person name="Zou Z."/>
            <person name="Marshall J."/>
            <person name="Elpidina E."/>
            <person name="Vinokurov K."/>
            <person name="Oppert C."/>
            <person name="Zou Z."/>
            <person name="Evans J."/>
            <person name="Lu Z."/>
            <person name="Zhao P."/>
            <person name="Sumathipala N."/>
            <person name="Altincicek B."/>
            <person name="Vilcinskas A."/>
            <person name="Williams M."/>
            <person name="Hultmark D."/>
            <person name="Hetru C."/>
            <person name="Jiang H."/>
            <person name="Grimmelikhuijzen C.J."/>
            <person name="Hauser F."/>
            <person name="Cazzamali G."/>
            <person name="Williamson M."/>
            <person name="Park Y."/>
            <person name="Li B."/>
            <person name="Tanaka Y."/>
            <person name="Predel R."/>
            <person name="Neupert S."/>
            <person name="Schachtner J."/>
            <person name="Verleyen P."/>
            <person name="Raible F."/>
            <person name="Bork P."/>
            <person name="Friedrich M."/>
            <person name="Walden K.K."/>
            <person name="Robertson H.M."/>
            <person name="Angeli S."/>
            <person name="Foret S."/>
            <person name="Bucher G."/>
            <person name="Schuetz S."/>
            <person name="Maleszka R."/>
            <person name="Wimmer E.A."/>
            <person name="Beeman R.W."/>
            <person name="Lorenzen M."/>
            <person name="Tomoyasu Y."/>
            <person name="Miller S.C."/>
            <person name="Grossmann D."/>
            <person name="Bucher G."/>
        </authorList>
    </citation>
    <scope>NUCLEOTIDE SEQUENCE [LARGE SCALE GENOMIC DNA]</scope>
    <source>
        <strain evidence="9 10">Georgia GA2</strain>
    </source>
</reference>
<dbReference type="HOGENOM" id="CLU_014923_3_1_1"/>
<dbReference type="FunCoup" id="D6WXD7">
    <property type="interactions" value="997"/>
</dbReference>
<evidence type="ECO:0000313" key="10">
    <source>
        <dbReference type="Proteomes" id="UP000007266"/>
    </source>
</evidence>
<keyword evidence="5" id="KW-0539">Nucleus</keyword>
<dbReference type="InterPro" id="IPR054300">
    <property type="entry name" value="OB_DPOA2"/>
</dbReference>
<dbReference type="KEGG" id="tca:100142430"/>
<dbReference type="GO" id="GO:0005658">
    <property type="term" value="C:alpha DNA polymerase:primase complex"/>
    <property type="evidence" value="ECO:0000318"/>
    <property type="project" value="GO_Central"/>
</dbReference>
<keyword evidence="4" id="KW-0235">DNA replication</keyword>
<dbReference type="Pfam" id="PF22062">
    <property type="entry name" value="OB_DPOA2"/>
    <property type="match status" value="1"/>
</dbReference>
<evidence type="ECO:0000256" key="1">
    <source>
        <dbReference type="ARBA" id="ARBA00004123"/>
    </source>
</evidence>
<dbReference type="InterPro" id="IPR016722">
    <property type="entry name" value="DNA_pol_alpha_bsu"/>
</dbReference>
<accession>D6WXD7</accession>
<feature type="domain" description="DNA polymerase alpha subunit B OB" evidence="8">
    <location>
        <begin position="198"/>
        <end position="272"/>
    </location>
</feature>
<dbReference type="GO" id="GO:0006270">
    <property type="term" value="P:DNA replication initiation"/>
    <property type="evidence" value="ECO:0000318"/>
    <property type="project" value="GO_Central"/>
</dbReference>
<proteinExistence type="inferred from homology"/>
<dbReference type="InterPro" id="IPR013627">
    <property type="entry name" value="Pol_alpha_B_N"/>
</dbReference>
<evidence type="ECO:0000256" key="5">
    <source>
        <dbReference type="ARBA" id="ARBA00023242"/>
    </source>
</evidence>
<dbReference type="InParanoid" id="D6WXD7"/>
<dbReference type="PIRSF" id="PIRSF018300">
    <property type="entry name" value="DNA_pol_alph_2"/>
    <property type="match status" value="1"/>
</dbReference>
<protein>
    <recommendedName>
        <fullName evidence="3">DNA polymerase alpha subunit B</fullName>
    </recommendedName>
</protein>
<dbReference type="AlphaFoldDB" id="D6WXD7"/>
<evidence type="ECO:0000256" key="3">
    <source>
        <dbReference type="ARBA" id="ARBA00018596"/>
    </source>
</evidence>
<organism evidence="9 10">
    <name type="scientific">Tribolium castaneum</name>
    <name type="common">Red flour beetle</name>
    <dbReference type="NCBI Taxonomy" id="7070"/>
    <lineage>
        <taxon>Eukaryota</taxon>
        <taxon>Metazoa</taxon>
        <taxon>Ecdysozoa</taxon>
        <taxon>Arthropoda</taxon>
        <taxon>Hexapoda</taxon>
        <taxon>Insecta</taxon>
        <taxon>Pterygota</taxon>
        <taxon>Neoptera</taxon>
        <taxon>Endopterygota</taxon>
        <taxon>Coleoptera</taxon>
        <taxon>Polyphaga</taxon>
        <taxon>Cucujiformia</taxon>
        <taxon>Tenebrionidae</taxon>
        <taxon>Tenebrionidae incertae sedis</taxon>
        <taxon>Tribolium</taxon>
    </lineage>
</organism>
<feature type="domain" description="DNA polymerase alpha/delta/epsilon subunit B" evidence="6">
    <location>
        <begin position="291"/>
        <end position="492"/>
    </location>
</feature>
<keyword evidence="10" id="KW-1185">Reference proteome</keyword>
<dbReference type="STRING" id="7070.D6WXD7"/>
<dbReference type="eggNOG" id="KOG1625">
    <property type="taxonomic scope" value="Eukaryota"/>
</dbReference>
<dbReference type="InterPro" id="IPR007185">
    <property type="entry name" value="DNA_pol_a/d/e_bsu"/>
</dbReference>
<dbReference type="GO" id="GO:0003677">
    <property type="term" value="F:DNA binding"/>
    <property type="evidence" value="ECO:0007669"/>
    <property type="project" value="InterPro"/>
</dbReference>
<reference evidence="9 10" key="2">
    <citation type="journal article" date="2010" name="Nucleic Acids Res.">
        <title>BeetleBase in 2010: revisions to provide comprehensive genomic information for Tribolium castaneum.</title>
        <authorList>
            <person name="Kim H.S."/>
            <person name="Murphy T."/>
            <person name="Xia J."/>
            <person name="Caragea D."/>
            <person name="Park Y."/>
            <person name="Beeman R.W."/>
            <person name="Lorenzen M.D."/>
            <person name="Butcher S."/>
            <person name="Manak J.R."/>
            <person name="Brown S.J."/>
        </authorList>
    </citation>
    <scope>GENOME REANNOTATION</scope>
    <source>
        <strain evidence="9 10">Georgia GA2</strain>
    </source>
</reference>
<dbReference type="EMBL" id="KQ971361">
    <property type="protein sequence ID" value="EFA07996.1"/>
    <property type="molecule type" value="Genomic_DNA"/>
</dbReference>
<sequence>MSLVEELSSHFEAVNMSVPPRILQKCEELCTTYNIDSEDFVDLWLAYTASNLNGAPPSLDALDRLERKELKNQKQAINASKTEPVEEVMDVAPLPQDEVHEESVILEERPTNVPCEDFLNRNNACSVLLRFGDCEGKFKDRCKGKFVIKVQNEEIAKCKYMTESYLDKSSALCEMSRFVIVDIIKRHNLELTYEKLNTYSPEMTVCGKLYSNADDELEPNSIELEGHPDVYKGKTIKLNLSKLDKISLFSGQNVVICGQGMISTFMVEKIYTGDPLPKPQTAISLNETLQIVVAAGPFTLSDNLLYEPLDSLSKYVVQFKPNLLVLMGPFVDKSHSCLKALNETYDSFFENIISGVMERLKGTGVHVVLVPSHKDAHNHVIFPSIPFRLRRRYENLHLVPNPFILDIDGVTIGGSTADILFHLSKAECSKGTHDVPRVDRLISHIFHQRCFYPLYPPDNDIRVDHGLVEQHAMLETAPDIMFLPSRLKHFVKVCEDSVVVNPASLSKGNSAGSFARLEVRAKGAQRPLNERISCQIHLV</sequence>
<dbReference type="FunFam" id="3.60.21.60:FF:000004">
    <property type="entry name" value="DNA polymerase alpha subunit B"/>
    <property type="match status" value="1"/>
</dbReference>